<organism evidence="3 4">
    <name type="scientific">Mesorhizobium calcicola</name>
    <dbReference type="NCBI Taxonomy" id="1300310"/>
    <lineage>
        <taxon>Bacteria</taxon>
        <taxon>Pseudomonadati</taxon>
        <taxon>Pseudomonadota</taxon>
        <taxon>Alphaproteobacteria</taxon>
        <taxon>Hyphomicrobiales</taxon>
        <taxon>Phyllobacteriaceae</taxon>
        <taxon>Mesorhizobium</taxon>
    </lineage>
</organism>
<dbReference type="SUPFAM" id="SSF53335">
    <property type="entry name" value="S-adenosyl-L-methionine-dependent methyltransferases"/>
    <property type="match status" value="1"/>
</dbReference>
<reference evidence="4" key="1">
    <citation type="journal article" date="2019" name="Int. J. Syst. Evol. Microbiol.">
        <title>The Global Catalogue of Microorganisms (GCM) 10K type strain sequencing project: providing services to taxonomists for standard genome sequencing and annotation.</title>
        <authorList>
            <consortium name="The Broad Institute Genomics Platform"/>
            <consortium name="The Broad Institute Genome Sequencing Center for Infectious Disease"/>
            <person name="Wu L."/>
            <person name="Ma J."/>
        </authorList>
    </citation>
    <scope>NUCLEOTIDE SEQUENCE [LARGE SCALE GENOMIC DNA]</scope>
    <source>
        <strain evidence="4">CGMCC 1.16226</strain>
    </source>
</reference>
<evidence type="ECO:0000256" key="1">
    <source>
        <dbReference type="SAM" id="Coils"/>
    </source>
</evidence>
<gene>
    <name evidence="3" type="ORF">ACFSQT_28715</name>
</gene>
<comment type="caution">
    <text evidence="3">The sequence shown here is derived from an EMBL/GenBank/DDBJ whole genome shotgun (WGS) entry which is preliminary data.</text>
</comment>
<dbReference type="RefSeq" id="WP_379024481.1">
    <property type="nucleotide sequence ID" value="NZ_JBHUGY010000048.1"/>
</dbReference>
<accession>A0ABW4WKI1</accession>
<keyword evidence="4" id="KW-1185">Reference proteome</keyword>
<feature type="coiled-coil region" evidence="1">
    <location>
        <begin position="332"/>
        <end position="359"/>
    </location>
</feature>
<dbReference type="Proteomes" id="UP001597349">
    <property type="component" value="Unassembled WGS sequence"/>
</dbReference>
<dbReference type="Gene3D" id="3.40.50.150">
    <property type="entry name" value="Vaccinia Virus protein VP39"/>
    <property type="match status" value="1"/>
</dbReference>
<evidence type="ECO:0000313" key="3">
    <source>
        <dbReference type="EMBL" id="MFD2056919.1"/>
    </source>
</evidence>
<sequence length="464" mass="51576">MTNPSPENMPDAEVGAKEVGPEAVAPETVGPKVIGEVPPSVPTKTQAAPLGAHAPSLRDLYDAHSGKVSDKWSTYLDAYDRIFLDYRNRPVRLLEIGVQNGGSLEIWPRYFPNSELILGCDIDVACSGLIFDDKKIAMVIGDANTDEVEQRIVEKSATFDIIIDDGSHKSSDIVRSFARYFPHLSDGGVYIAEDLHSSYWRELEGGLYDPLSSMSFFKRLLDVLNHEHWGLPRVRADVLATFADRYETEFGEDSLASVHSVEFLNSLCIITKRPNRENVLGARNVQGGVALADRRMVRLDGTTSEAIDQAGNPWSLTSTTMEAEIETSRALVTRSAMRIEELSREIAETREQLRSGHDEIARMRAHLVERAEEIRVLQEEISAAHAAAGALMAERDSARTLQAERDDEIARAQVVMAALQEKLKQSEFAVQELRGSTSWRITSPLRALSVSVRWLLKMVASVFR</sequence>
<dbReference type="InterPro" id="IPR029063">
    <property type="entry name" value="SAM-dependent_MTases_sf"/>
</dbReference>
<feature type="region of interest" description="Disordered" evidence="2">
    <location>
        <begin position="1"/>
        <end position="33"/>
    </location>
</feature>
<protein>
    <submittedName>
        <fullName evidence="3">Uncharacterized protein</fullName>
    </submittedName>
</protein>
<name>A0ABW4WKI1_9HYPH</name>
<evidence type="ECO:0000313" key="4">
    <source>
        <dbReference type="Proteomes" id="UP001597349"/>
    </source>
</evidence>
<dbReference type="EMBL" id="JBHUGY010000048">
    <property type="protein sequence ID" value="MFD2056919.1"/>
    <property type="molecule type" value="Genomic_DNA"/>
</dbReference>
<evidence type="ECO:0000256" key="2">
    <source>
        <dbReference type="SAM" id="MobiDB-lite"/>
    </source>
</evidence>
<proteinExistence type="predicted"/>
<keyword evidence="1" id="KW-0175">Coiled coil</keyword>